<organism evidence="1 2">
    <name type="scientific">Pyxicephalus adspersus</name>
    <name type="common">African bullfrog</name>
    <dbReference type="NCBI Taxonomy" id="30357"/>
    <lineage>
        <taxon>Eukaryota</taxon>
        <taxon>Metazoa</taxon>
        <taxon>Chordata</taxon>
        <taxon>Craniata</taxon>
        <taxon>Vertebrata</taxon>
        <taxon>Euteleostomi</taxon>
        <taxon>Amphibia</taxon>
        <taxon>Batrachia</taxon>
        <taxon>Anura</taxon>
        <taxon>Neobatrachia</taxon>
        <taxon>Ranoidea</taxon>
        <taxon>Pyxicephalidae</taxon>
        <taxon>Pyxicephalinae</taxon>
        <taxon>Pyxicephalus</taxon>
    </lineage>
</organism>
<sequence>MLLCINIHVFRKAHLPGKKNNNKPLLYNRHPLPYPHVTTAAPLGMLRPLHTVLILCWVQTVTSHSRCHLGIGISLKVYKHRLLVKVHFILFPKTLQQRQHIKRHENLLLQWGFAGRVFL</sequence>
<accession>A0AAV2ZXP5</accession>
<reference evidence="1" key="1">
    <citation type="thesis" date="2020" institute="ProQuest LLC" country="789 East Eisenhower Parkway, Ann Arbor, MI, USA">
        <title>Comparative Genomics and Chromosome Evolution.</title>
        <authorList>
            <person name="Mudd A.B."/>
        </authorList>
    </citation>
    <scope>NUCLEOTIDE SEQUENCE</scope>
    <source>
        <strain evidence="1">1538</strain>
        <tissue evidence="1">Blood</tissue>
    </source>
</reference>
<protein>
    <submittedName>
        <fullName evidence="1">Uncharacterized protein</fullName>
    </submittedName>
</protein>
<dbReference type="EMBL" id="DYDO01000009">
    <property type="protein sequence ID" value="DBA18792.1"/>
    <property type="molecule type" value="Genomic_DNA"/>
</dbReference>
<proteinExistence type="predicted"/>
<comment type="caution">
    <text evidence="1">The sequence shown here is derived from an EMBL/GenBank/DDBJ whole genome shotgun (WGS) entry which is preliminary data.</text>
</comment>
<gene>
    <name evidence="1" type="ORF">GDO54_017001</name>
</gene>
<name>A0AAV2ZXP5_PYXAD</name>
<dbReference type="Proteomes" id="UP001181693">
    <property type="component" value="Unassembled WGS sequence"/>
</dbReference>
<keyword evidence="2" id="KW-1185">Reference proteome</keyword>
<evidence type="ECO:0000313" key="2">
    <source>
        <dbReference type="Proteomes" id="UP001181693"/>
    </source>
</evidence>
<dbReference type="AlphaFoldDB" id="A0AAV2ZXP5"/>
<evidence type="ECO:0000313" key="1">
    <source>
        <dbReference type="EMBL" id="DBA18792.1"/>
    </source>
</evidence>